<name>A0A804KEG2_MUSAM</name>
<evidence type="ECO:0000313" key="2">
    <source>
        <dbReference type="EnsemblPlants" id="Ma09_p00640.1"/>
    </source>
</evidence>
<sequence length="43" mass="4825">MLVLKVGDRSTKIKPPSTFLHKKAPKQARSQFQELVNADGLVF</sequence>
<evidence type="ECO:0000313" key="3">
    <source>
        <dbReference type="Proteomes" id="UP000012960"/>
    </source>
</evidence>
<accession>A0A804KEG2</accession>
<reference evidence="2" key="2">
    <citation type="submission" date="2021-05" db="UniProtKB">
        <authorList>
            <consortium name="EnsemblPlants"/>
        </authorList>
    </citation>
    <scope>IDENTIFICATION</scope>
    <source>
        <strain evidence="2">subsp. malaccensis</strain>
    </source>
</reference>
<proteinExistence type="predicted"/>
<dbReference type="Proteomes" id="UP000012960">
    <property type="component" value="Unplaced"/>
</dbReference>
<organism evidence="2 3">
    <name type="scientific">Musa acuminata subsp. malaccensis</name>
    <name type="common">Wild banana</name>
    <name type="synonym">Musa malaccensis</name>
    <dbReference type="NCBI Taxonomy" id="214687"/>
    <lineage>
        <taxon>Eukaryota</taxon>
        <taxon>Viridiplantae</taxon>
        <taxon>Streptophyta</taxon>
        <taxon>Embryophyta</taxon>
        <taxon>Tracheophyta</taxon>
        <taxon>Spermatophyta</taxon>
        <taxon>Magnoliopsida</taxon>
        <taxon>Liliopsida</taxon>
        <taxon>Zingiberales</taxon>
        <taxon>Musaceae</taxon>
        <taxon>Musa</taxon>
    </lineage>
</organism>
<reference evidence="1" key="1">
    <citation type="submission" date="2021-03" db="EMBL/GenBank/DDBJ databases">
        <authorList>
            <consortium name="Genoscope - CEA"/>
            <person name="William W."/>
        </authorList>
    </citation>
    <scope>NUCLEOTIDE SEQUENCE</scope>
    <source>
        <strain evidence="1">Doubled-haploid Pahang</strain>
    </source>
</reference>
<gene>
    <name evidence="1" type="ORF">GSMUA_219180.1</name>
</gene>
<protein>
    <submittedName>
        <fullName evidence="1">(wild Malaysian banana) hypothetical protein</fullName>
    </submittedName>
</protein>
<dbReference type="EnsemblPlants" id="Ma09_t00640.1">
    <property type="protein sequence ID" value="Ma09_p00640.1"/>
    <property type="gene ID" value="Ma09_g00640"/>
</dbReference>
<dbReference type="AlphaFoldDB" id="A0A804KEG2"/>
<dbReference type="EMBL" id="HG996474">
    <property type="protein sequence ID" value="CAG1833813.1"/>
    <property type="molecule type" value="Genomic_DNA"/>
</dbReference>
<dbReference type="Gramene" id="Ma09_t00640.1">
    <property type="protein sequence ID" value="Ma09_p00640.1"/>
    <property type="gene ID" value="Ma09_g00640"/>
</dbReference>
<keyword evidence="3" id="KW-1185">Reference proteome</keyword>
<dbReference type="InParanoid" id="A0A804KEG2"/>
<evidence type="ECO:0000313" key="1">
    <source>
        <dbReference type="EMBL" id="CAG1833813.1"/>
    </source>
</evidence>